<gene>
    <name evidence="1" type="ORF">EVA68_02545</name>
</gene>
<protein>
    <submittedName>
        <fullName evidence="1">Uncharacterized protein</fullName>
    </submittedName>
</protein>
<proteinExistence type="predicted"/>
<sequence length="393" mass="44683">MYKSLGLMETPEDALDESGTFTFDYIHHQEYLGQAPAKIAAICENSSENTRVILVPKARLPRVLSDDPLEAVAAQLSAPILSLKSPLLLSPLTITKPWGEEIWYTGIEKRGICSFSGIPIPWLLDCFPNFLTGNDYKPPILLKLLKPSPSSIKGDLYFEAHAEKKEVYVVTEINPKAWPDGVGRIRFGFNSKKREQFESTEAFREAYLNAVEKYRRVRVLIDTGGKVEANLENKLRKEMESFTELRELELGDVVQILPMTPHSLQHGVSVIEFQTPHYERYILSFAQKVLTQSHWDTVTAASKLNFATDIPLSSNVSDVIANFDEFIVKRLEMKTGEFFNWTDQRYAILFCIRGRMQVSDTYIFQSEAYFLPRECPKTLKCLSKGISLLAIPK</sequence>
<dbReference type="AlphaFoldDB" id="A0A520S3S8"/>
<dbReference type="Proteomes" id="UP000316199">
    <property type="component" value="Unassembled WGS sequence"/>
</dbReference>
<name>A0A520S3S8_9GAMM</name>
<organism evidence="1 2">
    <name type="scientific">OM182 bacterium</name>
    <dbReference type="NCBI Taxonomy" id="2510334"/>
    <lineage>
        <taxon>Bacteria</taxon>
        <taxon>Pseudomonadati</taxon>
        <taxon>Pseudomonadota</taxon>
        <taxon>Gammaproteobacteria</taxon>
        <taxon>OMG group</taxon>
        <taxon>OM182 clade</taxon>
    </lineage>
</organism>
<reference evidence="1 2" key="1">
    <citation type="submission" date="2019-02" db="EMBL/GenBank/DDBJ databases">
        <title>Prokaryotic population dynamics and viral predation in marine succession experiment using metagenomics: the confinement effect.</title>
        <authorList>
            <person name="Haro-Moreno J.M."/>
            <person name="Rodriguez-Valera F."/>
            <person name="Lopez-Perez M."/>
        </authorList>
    </citation>
    <scope>NUCLEOTIDE SEQUENCE [LARGE SCALE GENOMIC DNA]</scope>
    <source>
        <strain evidence="1">MED-G157</strain>
    </source>
</reference>
<dbReference type="SUPFAM" id="SSF51182">
    <property type="entry name" value="RmlC-like cupins"/>
    <property type="match status" value="1"/>
</dbReference>
<evidence type="ECO:0000313" key="2">
    <source>
        <dbReference type="Proteomes" id="UP000316199"/>
    </source>
</evidence>
<comment type="caution">
    <text evidence="1">The sequence shown here is derived from an EMBL/GenBank/DDBJ whole genome shotgun (WGS) entry which is preliminary data.</text>
</comment>
<accession>A0A520S3S8</accession>
<dbReference type="EMBL" id="SHAG01000005">
    <property type="protein sequence ID" value="RZO77111.1"/>
    <property type="molecule type" value="Genomic_DNA"/>
</dbReference>
<dbReference type="InterPro" id="IPR011051">
    <property type="entry name" value="RmlC_Cupin_sf"/>
</dbReference>
<evidence type="ECO:0000313" key="1">
    <source>
        <dbReference type="EMBL" id="RZO77111.1"/>
    </source>
</evidence>
<dbReference type="InterPro" id="IPR014710">
    <property type="entry name" value="RmlC-like_jellyroll"/>
</dbReference>
<dbReference type="Gene3D" id="2.60.120.10">
    <property type="entry name" value="Jelly Rolls"/>
    <property type="match status" value="1"/>
</dbReference>